<evidence type="ECO:0000313" key="3">
    <source>
        <dbReference type="Proteomes" id="UP000069902"/>
    </source>
</evidence>
<reference evidence="3" key="1">
    <citation type="submission" date="2015-09" db="EMBL/GenBank/DDBJ databases">
        <authorList>
            <person name="Bertelli C."/>
        </authorList>
    </citation>
    <scope>NUCLEOTIDE SEQUENCE [LARGE SCALE GENOMIC DNA]</scope>
    <source>
        <strain evidence="3">KNic</strain>
    </source>
</reference>
<protein>
    <submittedName>
        <fullName evidence="2">Uncharacterized protein</fullName>
    </submittedName>
</protein>
<gene>
    <name evidence="2" type="ORF">PNK_2432</name>
</gene>
<evidence type="ECO:0000313" key="2">
    <source>
        <dbReference type="EMBL" id="CUI18026.1"/>
    </source>
</evidence>
<dbReference type="InParanoid" id="A0A0U5JGL4"/>
<proteinExistence type="predicted"/>
<dbReference type="EMBL" id="LN879502">
    <property type="protein sequence ID" value="CUI18026.1"/>
    <property type="molecule type" value="Genomic_DNA"/>
</dbReference>
<organism evidence="2 3">
    <name type="scientific">Candidatus Protochlamydia naegleriophila</name>
    <dbReference type="NCBI Taxonomy" id="389348"/>
    <lineage>
        <taxon>Bacteria</taxon>
        <taxon>Pseudomonadati</taxon>
        <taxon>Chlamydiota</taxon>
        <taxon>Chlamydiia</taxon>
        <taxon>Parachlamydiales</taxon>
        <taxon>Parachlamydiaceae</taxon>
        <taxon>Candidatus Protochlamydia</taxon>
    </lineage>
</organism>
<dbReference type="RefSeq" id="WP_032124667.1">
    <property type="nucleotide sequence ID" value="NZ_LN879502.1"/>
</dbReference>
<sequence length="620" mass="71424">MTAATQLPQILIRNSFNILGLSSSSALKEIRKRSQQLLQLAKIEEVQEFAIDIGHVKEFRNEGDIRLALERVSGIQDRLKEIFFWFEDHRLESRKALELISNGSYQKAIAIFKTAGSDWLDKKNLALALMFHAFSSSSMDSFCQSLDAWKLISDSDDFWKFYEKHYLLHDELGTSSSLFEEFRSSLFETLSANAVSFYQQTKNPEAVGVCYSAFGRIGKTADSEVLQPIILRVKKEMEELEKTRDDVSDASVIKKILKKIHKCFSELDKFELAEYSPLIVLKNDTAEKLRSKAVDIYNENADTETARLLLNQSSKLAVSEAVLNKIEADKIQLAKNDAWKRVTDKFEKIELLIANQNFQEAKDSYLALDKIFIEEDAETSVEVRLQLLINYCSLIIQKGHELFEHKRFGVKVLALQFLLNRKSQKIAIKLFDQAIELLKNNIQLIRFDDQTNDASELLRLVKELSHSLLICEKSNLINHHEYCISKFTEQSESQTDFQTKELISLMGIASCFGSLYYRVRGIMQGKMWKWIGWTAAILFYFCTIINNDKPASNSSYRNSTYQTKPSYSSRSSTQQLTKEEKYVIEYLQKNDFEALKNARKAGYSDKQIARYVIDHAEDEE</sequence>
<dbReference type="Proteomes" id="UP000069902">
    <property type="component" value="Chromosome cPNK"/>
</dbReference>
<dbReference type="KEGG" id="pnl:PNK_2432"/>
<keyword evidence="3" id="KW-1185">Reference proteome</keyword>
<dbReference type="PATRIC" id="fig|389348.3.peg.2725"/>
<feature type="region of interest" description="Disordered" evidence="1">
    <location>
        <begin position="554"/>
        <end position="576"/>
    </location>
</feature>
<accession>A0A0U5JGL4</accession>
<evidence type="ECO:0000256" key="1">
    <source>
        <dbReference type="SAM" id="MobiDB-lite"/>
    </source>
</evidence>
<dbReference type="STRING" id="389348.PNK_2432"/>
<dbReference type="AlphaFoldDB" id="A0A0U5JGL4"/>
<name>A0A0U5JGL4_9BACT</name>